<dbReference type="GO" id="GO:0005525">
    <property type="term" value="F:GTP binding"/>
    <property type="evidence" value="ECO:0007669"/>
    <property type="project" value="UniProtKB-KW"/>
</dbReference>
<evidence type="ECO:0000256" key="5">
    <source>
        <dbReference type="ARBA" id="ARBA00004692"/>
    </source>
</evidence>
<comment type="catalytic activity">
    <reaction evidence="3">
        <text>adenosylcob(III)inamide + GTP = adenosylcob(III)inamide phosphate + GDP + H(+)</text>
        <dbReference type="Rhea" id="RHEA:15765"/>
        <dbReference type="ChEBI" id="CHEBI:2480"/>
        <dbReference type="ChEBI" id="CHEBI:15378"/>
        <dbReference type="ChEBI" id="CHEBI:37565"/>
        <dbReference type="ChEBI" id="CHEBI:58189"/>
        <dbReference type="ChEBI" id="CHEBI:58502"/>
        <dbReference type="EC" id="2.7.1.156"/>
    </reaction>
</comment>
<dbReference type="PATRIC" id="fig|1226633.4.peg.1545"/>
<dbReference type="GO" id="GO:0043752">
    <property type="term" value="F:adenosylcobinamide kinase activity"/>
    <property type="evidence" value="ECO:0007669"/>
    <property type="project" value="UniProtKB-EC"/>
</dbReference>
<evidence type="ECO:0000256" key="15">
    <source>
        <dbReference type="ARBA" id="ARBA00023134"/>
    </source>
</evidence>
<dbReference type="GeneID" id="75076395"/>
<dbReference type="Pfam" id="PF02283">
    <property type="entry name" value="CobU"/>
    <property type="match status" value="1"/>
</dbReference>
<dbReference type="PANTHER" id="PTHR34848">
    <property type="match status" value="1"/>
</dbReference>
<evidence type="ECO:0000256" key="4">
    <source>
        <dbReference type="ARBA" id="ARBA00003889"/>
    </source>
</evidence>
<dbReference type="GO" id="GO:0009236">
    <property type="term" value="P:cobalamin biosynthetic process"/>
    <property type="evidence" value="ECO:0007669"/>
    <property type="project" value="UniProtKB-UniPathway"/>
</dbReference>
<evidence type="ECO:0000256" key="16">
    <source>
        <dbReference type="ARBA" id="ARBA00029570"/>
    </source>
</evidence>
<evidence type="ECO:0000256" key="13">
    <source>
        <dbReference type="ARBA" id="ARBA00022777"/>
    </source>
</evidence>
<evidence type="ECO:0000256" key="10">
    <source>
        <dbReference type="ARBA" id="ARBA00022573"/>
    </source>
</evidence>
<dbReference type="PANTHER" id="PTHR34848:SF1">
    <property type="entry name" value="BIFUNCTIONAL ADENOSYLCOBALAMIN BIOSYNTHESIS PROTEIN COBU"/>
    <property type="match status" value="1"/>
</dbReference>
<evidence type="ECO:0000256" key="1">
    <source>
        <dbReference type="ARBA" id="ARBA00000312"/>
    </source>
</evidence>
<comment type="caution">
    <text evidence="18">The sequence shown here is derived from an EMBL/GenBank/DDBJ whole genome shotgun (WGS) entry which is preliminary data.</text>
</comment>
<keyword evidence="11 18" id="KW-0808">Transferase</keyword>
<accession>A0A017H504</accession>
<keyword evidence="18" id="KW-0548">Nucleotidyltransferase</keyword>
<keyword evidence="14" id="KW-0067">ATP-binding</keyword>
<reference evidence="18 19" key="1">
    <citation type="submission" date="2013-08" db="EMBL/GenBank/DDBJ databases">
        <title>An opportunistic ruminal bacterium that causes liver abscesses in cattle.</title>
        <authorList>
            <person name="Benahmed F.H."/>
            <person name="Rasmussen M."/>
            <person name="Harbottle H."/>
            <person name="Soppet D."/>
            <person name="Nagaraja T.G."/>
            <person name="Davidson M."/>
        </authorList>
    </citation>
    <scope>NUCLEOTIDE SEQUENCE [LARGE SCALE GENOMIC DNA]</scope>
    <source>
        <strain evidence="18 19">B35</strain>
    </source>
</reference>
<dbReference type="RefSeq" id="WP_005955562.1">
    <property type="nucleotide sequence ID" value="NZ_AOJP01000007.1"/>
</dbReference>
<comment type="similarity">
    <text evidence="7">Belongs to the CobU/CobP family.</text>
</comment>
<comment type="pathway">
    <text evidence="5">Cofactor biosynthesis; adenosylcobalamin biosynthesis; adenosylcobalamin from cob(II)yrinate a,c-diamide: step 6/7.</text>
</comment>
<comment type="catalytic activity">
    <reaction evidence="2">
        <text>adenosylcob(III)inamide phosphate + GTP + H(+) = adenosylcob(III)inamide-GDP + diphosphate</text>
        <dbReference type="Rhea" id="RHEA:22712"/>
        <dbReference type="ChEBI" id="CHEBI:15378"/>
        <dbReference type="ChEBI" id="CHEBI:33019"/>
        <dbReference type="ChEBI" id="CHEBI:37565"/>
        <dbReference type="ChEBI" id="CHEBI:58502"/>
        <dbReference type="ChEBI" id="CHEBI:60487"/>
        <dbReference type="EC" id="2.7.7.62"/>
    </reaction>
</comment>
<keyword evidence="12" id="KW-0547">Nucleotide-binding</keyword>
<evidence type="ECO:0000256" key="14">
    <source>
        <dbReference type="ARBA" id="ARBA00022840"/>
    </source>
</evidence>
<keyword evidence="10" id="KW-0169">Cobalamin biosynthesis</keyword>
<comment type="catalytic activity">
    <reaction evidence="1">
        <text>adenosylcob(III)inamide + ATP = adenosylcob(III)inamide phosphate + ADP + H(+)</text>
        <dbReference type="Rhea" id="RHEA:15769"/>
        <dbReference type="ChEBI" id="CHEBI:2480"/>
        <dbReference type="ChEBI" id="CHEBI:15378"/>
        <dbReference type="ChEBI" id="CHEBI:30616"/>
        <dbReference type="ChEBI" id="CHEBI:58502"/>
        <dbReference type="ChEBI" id="CHEBI:456216"/>
        <dbReference type="EC" id="2.7.1.156"/>
    </reaction>
</comment>
<evidence type="ECO:0000256" key="17">
    <source>
        <dbReference type="ARBA" id="ARBA00030571"/>
    </source>
</evidence>
<dbReference type="Gene3D" id="3.40.50.300">
    <property type="entry name" value="P-loop containing nucleotide triphosphate hydrolases"/>
    <property type="match status" value="1"/>
</dbReference>
<name>A0A017H504_9FUSO</name>
<evidence type="ECO:0000256" key="6">
    <source>
        <dbReference type="ARBA" id="ARBA00005159"/>
    </source>
</evidence>
<comment type="function">
    <text evidence="4">Catalyzes ATP-dependent phosphorylation of adenosylcobinamide and addition of GMP to adenosylcobinamide phosphate.</text>
</comment>
<evidence type="ECO:0000256" key="9">
    <source>
        <dbReference type="ARBA" id="ARBA00012523"/>
    </source>
</evidence>
<proteinExistence type="inferred from homology"/>
<dbReference type="OrthoDB" id="9799422at2"/>
<gene>
    <name evidence="18" type="primary">cobU</name>
    <name evidence="18" type="ORF">C095_07670</name>
</gene>
<dbReference type="PIRSF" id="PIRSF006135">
    <property type="entry name" value="CobU"/>
    <property type="match status" value="1"/>
</dbReference>
<dbReference type="AlphaFoldDB" id="A0A017H504"/>
<evidence type="ECO:0000256" key="8">
    <source>
        <dbReference type="ARBA" id="ARBA00012016"/>
    </source>
</evidence>
<dbReference type="SUPFAM" id="SSF52540">
    <property type="entry name" value="P-loop containing nucleoside triphosphate hydrolases"/>
    <property type="match status" value="1"/>
</dbReference>
<dbReference type="GO" id="GO:0005524">
    <property type="term" value="F:ATP binding"/>
    <property type="evidence" value="ECO:0007669"/>
    <property type="project" value="UniProtKB-KW"/>
</dbReference>
<evidence type="ECO:0000256" key="2">
    <source>
        <dbReference type="ARBA" id="ARBA00000711"/>
    </source>
</evidence>
<evidence type="ECO:0000256" key="11">
    <source>
        <dbReference type="ARBA" id="ARBA00022679"/>
    </source>
</evidence>
<dbReference type="Proteomes" id="UP000031184">
    <property type="component" value="Unassembled WGS sequence"/>
</dbReference>
<dbReference type="EC" id="2.7.7.62" evidence="9"/>
<evidence type="ECO:0000256" key="3">
    <source>
        <dbReference type="ARBA" id="ARBA00001522"/>
    </source>
</evidence>
<dbReference type="GO" id="GO:0008820">
    <property type="term" value="F:cobinamide phosphate guanylyltransferase activity"/>
    <property type="evidence" value="ECO:0007669"/>
    <property type="project" value="UniProtKB-EC"/>
</dbReference>
<keyword evidence="15" id="KW-0342">GTP-binding</keyword>
<organism evidence="18 19">
    <name type="scientific">Fusobacterium necrophorum subsp. funduliforme B35</name>
    <dbReference type="NCBI Taxonomy" id="1226633"/>
    <lineage>
        <taxon>Bacteria</taxon>
        <taxon>Fusobacteriati</taxon>
        <taxon>Fusobacteriota</taxon>
        <taxon>Fusobacteriia</taxon>
        <taxon>Fusobacteriales</taxon>
        <taxon>Fusobacteriaceae</taxon>
        <taxon>Fusobacterium</taxon>
    </lineage>
</organism>
<dbReference type="EMBL" id="AUZI01000019">
    <property type="protein sequence ID" value="KID48959.1"/>
    <property type="molecule type" value="Genomic_DNA"/>
</dbReference>
<dbReference type="InterPro" id="IPR027417">
    <property type="entry name" value="P-loop_NTPase"/>
</dbReference>
<evidence type="ECO:0000313" key="18">
    <source>
        <dbReference type="EMBL" id="KID48959.1"/>
    </source>
</evidence>
<dbReference type="CDD" id="cd00544">
    <property type="entry name" value="CobU"/>
    <property type="match status" value="1"/>
</dbReference>
<dbReference type="NCBIfam" id="NF004469">
    <property type="entry name" value="PRK05800.1"/>
    <property type="match status" value="1"/>
</dbReference>
<keyword evidence="13 18" id="KW-0418">Kinase</keyword>
<evidence type="ECO:0000256" key="7">
    <source>
        <dbReference type="ARBA" id="ARBA00007490"/>
    </source>
</evidence>
<dbReference type="InterPro" id="IPR003203">
    <property type="entry name" value="CobU/CobP"/>
</dbReference>
<evidence type="ECO:0000313" key="19">
    <source>
        <dbReference type="Proteomes" id="UP000031184"/>
    </source>
</evidence>
<sequence>MGRIVYFTGGARSGKSAHSEQYILDRHYDHKIYLATAVVFDEEMKERVKLHVERRGKEWDTLEGYRNLYNLVKSSMKEATRGVILLDCITNMVSNVLLEEQEDWENISQERIQELEKCILEEISTFLEEIKKTSYDLVVVSNELGMGLVPPYPLGRYFRDICGRANQLVAEEAQESYFIVSGTKLRLK</sequence>
<evidence type="ECO:0000256" key="12">
    <source>
        <dbReference type="ARBA" id="ARBA00022741"/>
    </source>
</evidence>
<protein>
    <recommendedName>
        <fullName evidence="16">Adenosylcobinamide kinase</fullName>
        <ecNumber evidence="8">2.7.1.156</ecNumber>
        <ecNumber evidence="9">2.7.7.62</ecNumber>
    </recommendedName>
    <alternativeName>
        <fullName evidence="17">Adenosylcobinamide-phosphate guanylyltransferase</fullName>
    </alternativeName>
</protein>
<dbReference type="EC" id="2.7.1.156" evidence="8"/>
<dbReference type="UniPathway" id="UPA00148">
    <property type="reaction ID" value="UER00236"/>
</dbReference>
<comment type="pathway">
    <text evidence="6">Cofactor biosynthesis; adenosylcobalamin biosynthesis; adenosylcobalamin from cob(II)yrinate a,c-diamide: step 5/7.</text>
</comment>